<feature type="transmembrane region" description="Helical" evidence="2">
    <location>
        <begin position="68"/>
        <end position="91"/>
    </location>
</feature>
<dbReference type="AlphaFoldDB" id="A0AA40BN59"/>
<evidence type="ECO:0000313" key="4">
    <source>
        <dbReference type="Proteomes" id="UP001172159"/>
    </source>
</evidence>
<reference evidence="3" key="1">
    <citation type="submission" date="2023-06" db="EMBL/GenBank/DDBJ databases">
        <title>Genome-scale phylogeny and comparative genomics of the fungal order Sordariales.</title>
        <authorList>
            <consortium name="Lawrence Berkeley National Laboratory"/>
            <person name="Hensen N."/>
            <person name="Bonometti L."/>
            <person name="Westerberg I."/>
            <person name="Brannstrom I.O."/>
            <person name="Guillou S."/>
            <person name="Cros-Aarteil S."/>
            <person name="Calhoun S."/>
            <person name="Haridas S."/>
            <person name="Kuo A."/>
            <person name="Mondo S."/>
            <person name="Pangilinan J."/>
            <person name="Riley R."/>
            <person name="Labutti K."/>
            <person name="Andreopoulos B."/>
            <person name="Lipzen A."/>
            <person name="Chen C."/>
            <person name="Yanf M."/>
            <person name="Daum C."/>
            <person name="Ng V."/>
            <person name="Clum A."/>
            <person name="Steindorff A."/>
            <person name="Ohm R."/>
            <person name="Martin F."/>
            <person name="Silar P."/>
            <person name="Natvig D."/>
            <person name="Lalanne C."/>
            <person name="Gautier V."/>
            <person name="Ament-Velasquez S.L."/>
            <person name="Kruys A."/>
            <person name="Hutchinson M.I."/>
            <person name="Powell A.J."/>
            <person name="Barry K."/>
            <person name="Miller A.N."/>
            <person name="Grigoriev I.V."/>
            <person name="Debuchy R."/>
            <person name="Gladieux P."/>
            <person name="Thoren M.H."/>
            <person name="Johannesson H."/>
        </authorList>
    </citation>
    <scope>NUCLEOTIDE SEQUENCE</scope>
    <source>
        <strain evidence="3">CBS 540.89</strain>
    </source>
</reference>
<feature type="compositionally biased region" description="Polar residues" evidence="1">
    <location>
        <begin position="1"/>
        <end position="16"/>
    </location>
</feature>
<keyword evidence="2" id="KW-0812">Transmembrane</keyword>
<evidence type="ECO:0000313" key="3">
    <source>
        <dbReference type="EMBL" id="KAK0737326.1"/>
    </source>
</evidence>
<accession>A0AA40BN59</accession>
<feature type="region of interest" description="Disordered" evidence="1">
    <location>
        <begin position="1"/>
        <end position="54"/>
    </location>
</feature>
<evidence type="ECO:0000256" key="2">
    <source>
        <dbReference type="SAM" id="Phobius"/>
    </source>
</evidence>
<organism evidence="3 4">
    <name type="scientific">Apiosordaria backusii</name>
    <dbReference type="NCBI Taxonomy" id="314023"/>
    <lineage>
        <taxon>Eukaryota</taxon>
        <taxon>Fungi</taxon>
        <taxon>Dikarya</taxon>
        <taxon>Ascomycota</taxon>
        <taxon>Pezizomycotina</taxon>
        <taxon>Sordariomycetes</taxon>
        <taxon>Sordariomycetidae</taxon>
        <taxon>Sordariales</taxon>
        <taxon>Lasiosphaeriaceae</taxon>
        <taxon>Apiosordaria</taxon>
    </lineage>
</organism>
<comment type="caution">
    <text evidence="3">The sequence shown here is derived from an EMBL/GenBank/DDBJ whole genome shotgun (WGS) entry which is preliminary data.</text>
</comment>
<keyword evidence="4" id="KW-1185">Reference proteome</keyword>
<keyword evidence="2" id="KW-1133">Transmembrane helix</keyword>
<protein>
    <submittedName>
        <fullName evidence="3">Uncharacterized protein</fullName>
    </submittedName>
</protein>
<name>A0AA40BN59_9PEZI</name>
<dbReference type="Proteomes" id="UP001172159">
    <property type="component" value="Unassembled WGS sequence"/>
</dbReference>
<gene>
    <name evidence="3" type="ORF">B0T21DRAFT_364903</name>
</gene>
<keyword evidence="2" id="KW-0472">Membrane</keyword>
<evidence type="ECO:0000256" key="1">
    <source>
        <dbReference type="SAM" id="MobiDB-lite"/>
    </source>
</evidence>
<proteinExistence type="predicted"/>
<feature type="transmembrane region" description="Helical" evidence="2">
    <location>
        <begin position="111"/>
        <end position="128"/>
    </location>
</feature>
<dbReference type="EMBL" id="JAUKTV010000005">
    <property type="protein sequence ID" value="KAK0737326.1"/>
    <property type="molecule type" value="Genomic_DNA"/>
</dbReference>
<sequence>MPSSQHRQDVSSTKTSRALRRQAARSPSTRPTEPGTPKSRPRILTFDTNTEPRKSWKPRKFHKWESPLLMISFFVLGLVFSISHCVLYASLDGAIVGSAAHQESNLRIGTALAFLAQITLTASVWQTYHQLIWRSVKKGPIRMSTLNDIFGAETSVLSFLNLDMLKKFRLGYGMALFAWWV</sequence>